<dbReference type="GO" id="GO:0015012">
    <property type="term" value="P:heparan sulfate proteoglycan biosynthetic process"/>
    <property type="evidence" value="ECO:0007669"/>
    <property type="project" value="InterPro"/>
</dbReference>
<dbReference type="SUPFAM" id="SSF48208">
    <property type="entry name" value="Six-hairpin glycosidases"/>
    <property type="match status" value="1"/>
</dbReference>
<dbReference type="PANTHER" id="PTHR13174">
    <property type="entry name" value="D-GLUCURONYL C5-EPIMERASE"/>
    <property type="match status" value="1"/>
</dbReference>
<gene>
    <name evidence="2" type="ORF">IAB38_03435</name>
</gene>
<evidence type="ECO:0000313" key="2">
    <source>
        <dbReference type="EMBL" id="HIR59082.1"/>
    </source>
</evidence>
<proteinExistence type="predicted"/>
<dbReference type="InterPro" id="IPR039721">
    <property type="entry name" value="C5-epimerase"/>
</dbReference>
<evidence type="ECO:0000313" key="3">
    <source>
        <dbReference type="Proteomes" id="UP000824232"/>
    </source>
</evidence>
<dbReference type="GO" id="GO:0005975">
    <property type="term" value="P:carbohydrate metabolic process"/>
    <property type="evidence" value="ECO:0007669"/>
    <property type="project" value="InterPro"/>
</dbReference>
<accession>A0A9D1DU51</accession>
<dbReference type="InterPro" id="IPR010598">
    <property type="entry name" value="C5-epim_C"/>
</dbReference>
<dbReference type="GO" id="GO:0047464">
    <property type="term" value="F:heparosan-N-sulfate-glucuronate 5-epimerase activity"/>
    <property type="evidence" value="ECO:0007669"/>
    <property type="project" value="InterPro"/>
</dbReference>
<dbReference type="AlphaFoldDB" id="A0A9D1DU51"/>
<sequence length="316" mass="37189">MKALKLLRRWMNMLFGKSQFHVEQGRGKCYSLSTVKGYYNDLTNKVSDKTILDDKGIPINITVANVKAYFPITIFQYALGLYDKYLLENKKEFLEKFINIADWAISNQNKNGMWDCMGKLKDQAHQTQSSMCQSEGISVLLRAYTETKKEKYYKSATKAIDFMIKDIKNGGTCLYEKNDVIFQEYVSKYNLSVLNGWVFTIFGLYDYTLINDDEKYKDILNRTVASMIKKLKLYDRKFWSNYDLKGTIASPAYHDLHIKQLQLLYEMFGNEEFIIYADKWQKYQAIKFYKLCAMIIKLKQKIIKSKYYDINTSLVK</sequence>
<reference evidence="2" key="1">
    <citation type="submission" date="2020-10" db="EMBL/GenBank/DDBJ databases">
        <authorList>
            <person name="Gilroy R."/>
        </authorList>
    </citation>
    <scope>NUCLEOTIDE SEQUENCE</scope>
    <source>
        <strain evidence="2">CHK184-20233</strain>
    </source>
</reference>
<dbReference type="EMBL" id="DVHC01000035">
    <property type="protein sequence ID" value="HIR59082.1"/>
    <property type="molecule type" value="Genomic_DNA"/>
</dbReference>
<evidence type="ECO:0000259" key="1">
    <source>
        <dbReference type="Pfam" id="PF06662"/>
    </source>
</evidence>
<dbReference type="Proteomes" id="UP000824232">
    <property type="component" value="Unassembled WGS sequence"/>
</dbReference>
<dbReference type="PANTHER" id="PTHR13174:SF3">
    <property type="entry name" value="D-GLUCURONYL C5-EPIMERASE"/>
    <property type="match status" value="1"/>
</dbReference>
<dbReference type="Gene3D" id="1.50.10.20">
    <property type="match status" value="1"/>
</dbReference>
<comment type="caution">
    <text evidence="2">The sequence shown here is derived from an EMBL/GenBank/DDBJ whole genome shotgun (WGS) entry which is preliminary data.</text>
</comment>
<dbReference type="InterPro" id="IPR008928">
    <property type="entry name" value="6-hairpin_glycosidase_sf"/>
</dbReference>
<name>A0A9D1DU51_9FIRM</name>
<dbReference type="Pfam" id="PF06662">
    <property type="entry name" value="C5-epim_C"/>
    <property type="match status" value="1"/>
</dbReference>
<feature type="domain" description="D-glucuronyl C5-epimerase C-terminal" evidence="1">
    <location>
        <begin position="108"/>
        <end position="282"/>
    </location>
</feature>
<protein>
    <submittedName>
        <fullName evidence="2">Thioredoxin</fullName>
    </submittedName>
</protein>
<organism evidence="2 3">
    <name type="scientific">Candidatus Onthousia excrementipullorum</name>
    <dbReference type="NCBI Taxonomy" id="2840884"/>
    <lineage>
        <taxon>Bacteria</taxon>
        <taxon>Bacillati</taxon>
        <taxon>Bacillota</taxon>
        <taxon>Bacilli</taxon>
        <taxon>Candidatus Onthousia</taxon>
    </lineage>
</organism>
<reference evidence="2" key="2">
    <citation type="journal article" date="2021" name="PeerJ">
        <title>Extensive microbial diversity within the chicken gut microbiome revealed by metagenomics and culture.</title>
        <authorList>
            <person name="Gilroy R."/>
            <person name="Ravi A."/>
            <person name="Getino M."/>
            <person name="Pursley I."/>
            <person name="Horton D.L."/>
            <person name="Alikhan N.F."/>
            <person name="Baker D."/>
            <person name="Gharbi K."/>
            <person name="Hall N."/>
            <person name="Watson M."/>
            <person name="Adriaenssens E.M."/>
            <person name="Foster-Nyarko E."/>
            <person name="Jarju S."/>
            <person name="Secka A."/>
            <person name="Antonio M."/>
            <person name="Oren A."/>
            <person name="Chaudhuri R.R."/>
            <person name="La Ragione R."/>
            <person name="Hildebrand F."/>
            <person name="Pallen M.J."/>
        </authorList>
    </citation>
    <scope>NUCLEOTIDE SEQUENCE</scope>
    <source>
        <strain evidence="2">CHK184-20233</strain>
    </source>
</reference>